<evidence type="ECO:0000256" key="1">
    <source>
        <dbReference type="SAM" id="MobiDB-lite"/>
    </source>
</evidence>
<dbReference type="AlphaFoldDB" id="A0A1P9WYG4"/>
<dbReference type="EMBL" id="CP014263">
    <property type="protein sequence ID" value="AQG80422.1"/>
    <property type="molecule type" value="Genomic_DNA"/>
</dbReference>
<protein>
    <submittedName>
        <fullName evidence="2">Uncharacterized protein</fullName>
    </submittedName>
</protein>
<dbReference type="OrthoDB" id="954671at2"/>
<dbReference type="STRING" id="1178516.AWR27_14475"/>
<dbReference type="RefSeq" id="WP_077131847.1">
    <property type="nucleotide sequence ID" value="NZ_CP014263.1"/>
</dbReference>
<gene>
    <name evidence="2" type="ORF">AWR27_14475</name>
</gene>
<feature type="compositionally biased region" description="Basic and acidic residues" evidence="1">
    <location>
        <begin position="120"/>
        <end position="129"/>
    </location>
</feature>
<organism evidence="2 3">
    <name type="scientific">Spirosoma montaniterrae</name>
    <dbReference type="NCBI Taxonomy" id="1178516"/>
    <lineage>
        <taxon>Bacteria</taxon>
        <taxon>Pseudomonadati</taxon>
        <taxon>Bacteroidota</taxon>
        <taxon>Cytophagia</taxon>
        <taxon>Cytophagales</taxon>
        <taxon>Cytophagaceae</taxon>
        <taxon>Spirosoma</taxon>
    </lineage>
</organism>
<accession>A0A1P9WYG4</accession>
<evidence type="ECO:0000313" key="3">
    <source>
        <dbReference type="Proteomes" id="UP000187941"/>
    </source>
</evidence>
<evidence type="ECO:0000313" key="2">
    <source>
        <dbReference type="EMBL" id="AQG80422.1"/>
    </source>
</evidence>
<keyword evidence="3" id="KW-1185">Reference proteome</keyword>
<sequence length="139" mass="16234">MRTLFIWWFLGMTSLDHIPLSQTEPATLIIYRQREFGSRSYTIYVNGKRLSWLSANRYLQAEVPAGRVSIESKRNYFTENKTIAFPVEPGRTYYVKAVEDVDFLTQSLLLARVRDEQAKPELKKIKPMEPDTETNPNNE</sequence>
<name>A0A1P9WYG4_9BACT</name>
<proteinExistence type="predicted"/>
<reference evidence="2 3" key="1">
    <citation type="submission" date="2016-01" db="EMBL/GenBank/DDBJ databases">
        <authorList>
            <person name="Oliw E.H."/>
        </authorList>
    </citation>
    <scope>NUCLEOTIDE SEQUENCE [LARGE SCALE GENOMIC DNA]</scope>
    <source>
        <strain evidence="2 3">DY10</strain>
    </source>
</reference>
<dbReference type="KEGG" id="smon:AWR27_14475"/>
<dbReference type="Proteomes" id="UP000187941">
    <property type="component" value="Chromosome"/>
</dbReference>
<feature type="region of interest" description="Disordered" evidence="1">
    <location>
        <begin position="120"/>
        <end position="139"/>
    </location>
</feature>